<organism evidence="3 4">
    <name type="scientific">Trametes pubescens</name>
    <name type="common">White-rot fungus</name>
    <dbReference type="NCBI Taxonomy" id="154538"/>
    <lineage>
        <taxon>Eukaryota</taxon>
        <taxon>Fungi</taxon>
        <taxon>Dikarya</taxon>
        <taxon>Basidiomycota</taxon>
        <taxon>Agaricomycotina</taxon>
        <taxon>Agaricomycetes</taxon>
        <taxon>Polyporales</taxon>
        <taxon>Polyporaceae</taxon>
        <taxon>Trametes</taxon>
    </lineage>
</organism>
<dbReference type="OMA" id="VTAWWSS"/>
<dbReference type="STRING" id="154538.A0A1M2V297"/>
<reference evidence="3 4" key="1">
    <citation type="submission" date="2016-10" db="EMBL/GenBank/DDBJ databases">
        <title>Genome sequence of the basidiomycete white-rot fungus Trametes pubescens.</title>
        <authorList>
            <person name="Makela M.R."/>
            <person name="Granchi Z."/>
            <person name="Peng M."/>
            <person name="De Vries R.P."/>
            <person name="Grigoriev I."/>
            <person name="Riley R."/>
            <person name="Hilden K."/>
        </authorList>
    </citation>
    <scope>NUCLEOTIDE SEQUENCE [LARGE SCALE GENOMIC DNA]</scope>
    <source>
        <strain evidence="3 4">FBCC735</strain>
    </source>
</reference>
<dbReference type="PANTHER" id="PTHR31438">
    <property type="entry name" value="LYSINE N-ACYLTRANSFERASE C17G9.06C-RELATED"/>
    <property type="match status" value="1"/>
</dbReference>
<name>A0A1M2V297_TRAPU</name>
<keyword evidence="4" id="KW-1185">Reference proteome</keyword>
<dbReference type="SUPFAM" id="SSF55729">
    <property type="entry name" value="Acyl-CoA N-acyltransferases (Nat)"/>
    <property type="match status" value="1"/>
</dbReference>
<dbReference type="Proteomes" id="UP000184267">
    <property type="component" value="Unassembled WGS sequence"/>
</dbReference>
<evidence type="ECO:0000313" key="4">
    <source>
        <dbReference type="Proteomes" id="UP000184267"/>
    </source>
</evidence>
<dbReference type="AlphaFoldDB" id="A0A1M2V297"/>
<dbReference type="GO" id="GO:0019290">
    <property type="term" value="P:siderophore biosynthetic process"/>
    <property type="evidence" value="ECO:0007669"/>
    <property type="project" value="InterPro"/>
</dbReference>
<dbReference type="SMART" id="SM01006">
    <property type="entry name" value="AlcB"/>
    <property type="match status" value="1"/>
</dbReference>
<feature type="domain" description="Acyltransferase MbtK/IucB-like conserved" evidence="2">
    <location>
        <begin position="246"/>
        <end position="307"/>
    </location>
</feature>
<dbReference type="InterPro" id="IPR019432">
    <property type="entry name" value="Acyltransferase_MbtK/IucB-like"/>
</dbReference>
<dbReference type="PANTHER" id="PTHR31438:SF1">
    <property type="entry name" value="LYSINE N-ACYLTRANSFERASE C17G9.06C-RELATED"/>
    <property type="match status" value="1"/>
</dbReference>
<protein>
    <recommendedName>
        <fullName evidence="2">Acyltransferase MbtK/IucB-like conserved domain-containing protein</fullName>
    </recommendedName>
</protein>
<comment type="caution">
    <text evidence="3">The sequence shown here is derived from an EMBL/GenBank/DDBJ whole genome shotgun (WGS) entry which is preliminary data.</text>
</comment>
<comment type="similarity">
    <text evidence="1">Belongs to the lysine N-acyltransferase MbtK family.</text>
</comment>
<dbReference type="OrthoDB" id="4250781at2759"/>
<evidence type="ECO:0000256" key="1">
    <source>
        <dbReference type="ARBA" id="ARBA00009893"/>
    </source>
</evidence>
<proteinExistence type="inferred from homology"/>
<dbReference type="GO" id="GO:0016410">
    <property type="term" value="F:N-acyltransferase activity"/>
    <property type="evidence" value="ECO:0007669"/>
    <property type="project" value="TreeGrafter"/>
</dbReference>
<dbReference type="EMBL" id="MNAD01001723">
    <property type="protein sequence ID" value="OJT01705.1"/>
    <property type="molecule type" value="Genomic_DNA"/>
</dbReference>
<sequence>MASANRRLQAIQRSLASTGSWRRVLLLPDEARVDVLQPKDTAQPTQVAIDGQLVGLFRTLPRTLALVVSAVGTPHENSAEHVPKYPVQEILPPAAASADAPASIAIADLWAIVYTLYTLFDTHEAIPLVLSADIQNAAELGEYLLTSGIARKRPTPPGDTSSLSEPEFFTIRQTFWQGAGTGPWHDRGWLRGHCALLATAPFPYTQSFTRTPLVVASHPLRPPKPAPGAVVYRRYVPSLGQTVEFVHIDPEGSGPLVECEGEMVSPHLATFHRWHNSEHVNRGWGERGPLSKHRDYMRAMLADPGALAVMMCWDGELMGYSELVYIKENHVSQYVPEGARDYDRGLHILVGEEKYRGIHRSKAWISAIHHFLFLSDPRTERVIGEPKATNDAVIRLSVAVEMNINTIFDFPYKRSVMTWLPRERFFKYNHLAFAEDRDTHDPQAAPKKK</sequence>
<gene>
    <name evidence="3" type="ORF">TRAPUB_7761</name>
</gene>
<evidence type="ECO:0000313" key="3">
    <source>
        <dbReference type="EMBL" id="OJT01705.1"/>
    </source>
</evidence>
<accession>A0A1M2V297</accession>
<dbReference type="Gene3D" id="3.40.630.30">
    <property type="match status" value="1"/>
</dbReference>
<dbReference type="Pfam" id="PF13523">
    <property type="entry name" value="Acetyltransf_8"/>
    <property type="match status" value="1"/>
</dbReference>
<dbReference type="InterPro" id="IPR016181">
    <property type="entry name" value="Acyl_CoA_acyltransferase"/>
</dbReference>
<evidence type="ECO:0000259" key="2">
    <source>
        <dbReference type="SMART" id="SM01006"/>
    </source>
</evidence>